<gene>
    <name evidence="1" type="ORF">SCALOS_LOCUS5422</name>
</gene>
<evidence type="ECO:0000313" key="2">
    <source>
        <dbReference type="Proteomes" id="UP000789860"/>
    </source>
</evidence>
<sequence length="461" mass="52535">MNHLNCLEKNELDRIECIKTGTIPLKYQAYINSVTATNNMSQRLLLYNETLKPEKDIHFIIEQYRTGPFIPQVIIFRNKYNGSANVPLDEKAKKDLKCVPQIVTKLLSYISKRVFLGCMNEHDKMLVWTKNVPLAEIHDVRDEINDGGKVRMGQLKKHVPTIIAGVLKLYFMELPECLLTFELYEPVKQLYSISSDDQDESTRITSVANLLITSLPDVNYATLDAFISHLHRLIKSINADDEYITTLSHITGLILLRPLTETSLFLHDKHPQRLVKDLIIHYEAIFKDPNTKFVKTVRRSRSRDSMKSSRSHRSNSSGTITTNEKRNSISSISSSHSRENRNSISSISSSHSRESTDSTSTVKLERKPNIRRQSRILTSNIKSKTRNGLGSPNEYRSGEEKSSDSSESPVNSNFPRLYYRSNSQPNSQPNSRPNSGQFISQDHSFVADDDLYQIPISANDD</sequence>
<dbReference type="EMBL" id="CAJVPM010008801">
    <property type="protein sequence ID" value="CAG8558293.1"/>
    <property type="molecule type" value="Genomic_DNA"/>
</dbReference>
<evidence type="ECO:0000313" key="1">
    <source>
        <dbReference type="EMBL" id="CAG8558293.1"/>
    </source>
</evidence>
<protein>
    <submittedName>
        <fullName evidence="1">396_t:CDS:1</fullName>
    </submittedName>
</protein>
<keyword evidence="2" id="KW-1185">Reference proteome</keyword>
<name>A0ACA9M3S3_9GLOM</name>
<dbReference type="Proteomes" id="UP000789860">
    <property type="component" value="Unassembled WGS sequence"/>
</dbReference>
<accession>A0ACA9M3S3</accession>
<organism evidence="1 2">
    <name type="scientific">Scutellospora calospora</name>
    <dbReference type="NCBI Taxonomy" id="85575"/>
    <lineage>
        <taxon>Eukaryota</taxon>
        <taxon>Fungi</taxon>
        <taxon>Fungi incertae sedis</taxon>
        <taxon>Mucoromycota</taxon>
        <taxon>Glomeromycotina</taxon>
        <taxon>Glomeromycetes</taxon>
        <taxon>Diversisporales</taxon>
        <taxon>Gigasporaceae</taxon>
        <taxon>Scutellospora</taxon>
    </lineage>
</organism>
<comment type="caution">
    <text evidence="1">The sequence shown here is derived from an EMBL/GenBank/DDBJ whole genome shotgun (WGS) entry which is preliminary data.</text>
</comment>
<proteinExistence type="predicted"/>
<reference evidence="1" key="1">
    <citation type="submission" date="2021-06" db="EMBL/GenBank/DDBJ databases">
        <authorList>
            <person name="Kallberg Y."/>
            <person name="Tangrot J."/>
            <person name="Rosling A."/>
        </authorList>
    </citation>
    <scope>NUCLEOTIDE SEQUENCE</scope>
    <source>
        <strain evidence="1">AU212A</strain>
    </source>
</reference>